<evidence type="ECO:0000313" key="2">
    <source>
        <dbReference type="EMBL" id="CAI9724159.1"/>
    </source>
</evidence>
<feature type="compositionally biased region" description="Basic and acidic residues" evidence="1">
    <location>
        <begin position="98"/>
        <end position="128"/>
    </location>
</feature>
<keyword evidence="3" id="KW-1185">Reference proteome</keyword>
<organism evidence="2 3">
    <name type="scientific">Octopus vulgaris</name>
    <name type="common">Common octopus</name>
    <dbReference type="NCBI Taxonomy" id="6645"/>
    <lineage>
        <taxon>Eukaryota</taxon>
        <taxon>Metazoa</taxon>
        <taxon>Spiralia</taxon>
        <taxon>Lophotrochozoa</taxon>
        <taxon>Mollusca</taxon>
        <taxon>Cephalopoda</taxon>
        <taxon>Coleoidea</taxon>
        <taxon>Octopodiformes</taxon>
        <taxon>Octopoda</taxon>
        <taxon>Incirrata</taxon>
        <taxon>Octopodidae</taxon>
        <taxon>Octopus</taxon>
    </lineage>
</organism>
<dbReference type="Proteomes" id="UP001162480">
    <property type="component" value="Chromosome 6"/>
</dbReference>
<accession>A0AA36F4K1</accession>
<name>A0AA36F4K1_OCTVU</name>
<feature type="region of interest" description="Disordered" evidence="1">
    <location>
        <begin position="1"/>
        <end position="135"/>
    </location>
</feature>
<dbReference type="EMBL" id="OX597819">
    <property type="protein sequence ID" value="CAI9724159.1"/>
    <property type="molecule type" value="Genomic_DNA"/>
</dbReference>
<evidence type="ECO:0000313" key="3">
    <source>
        <dbReference type="Proteomes" id="UP001162480"/>
    </source>
</evidence>
<dbReference type="AlphaFoldDB" id="A0AA36F4K1"/>
<protein>
    <submittedName>
        <fullName evidence="2">Uncharacterized protein</fullName>
    </submittedName>
</protein>
<gene>
    <name evidence="2" type="ORF">OCTVUL_1B016326</name>
</gene>
<evidence type="ECO:0000256" key="1">
    <source>
        <dbReference type="SAM" id="MobiDB-lite"/>
    </source>
</evidence>
<sequence>MDQNKTQSGEATEEEQREKKEQENGKNNTLKEKENKVKEATEKEQMKEKRQEKGKASAMKEKESKEKETTGKEQKKQKREKAEKELKKKPSLLSLFGLEKDAPTVKENIERKKREREKLRVENKEAASPKKKTKEHTTETTVLKWGHRFYGEFVIYKKCPEMDEIIGRTRKTSWVEMGTEIEASALVHEDSVQGFMEAAKRYMVDHWKCRLKECPSHVERYDTLVHEIEYI</sequence>
<reference evidence="2" key="1">
    <citation type="submission" date="2023-08" db="EMBL/GenBank/DDBJ databases">
        <authorList>
            <person name="Alioto T."/>
            <person name="Alioto T."/>
            <person name="Gomez Garrido J."/>
        </authorList>
    </citation>
    <scope>NUCLEOTIDE SEQUENCE</scope>
</reference>
<proteinExistence type="predicted"/>
<feature type="compositionally biased region" description="Basic and acidic residues" evidence="1">
    <location>
        <begin position="14"/>
        <end position="88"/>
    </location>
</feature>